<keyword evidence="3" id="KW-1185">Reference proteome</keyword>
<dbReference type="Proteomes" id="UP000002745">
    <property type="component" value="Chromosome"/>
</dbReference>
<dbReference type="RefSeq" id="WP_015828415.1">
    <property type="nucleotide sequence ID" value="NC_012982.1"/>
</dbReference>
<dbReference type="KEGG" id="hba:Hbal_2590"/>
<name>C6XPK0_HIRBI</name>
<dbReference type="HOGENOM" id="CLU_2117655_0_0_5"/>
<reference evidence="3" key="1">
    <citation type="journal article" date="2011" name="J. Bacteriol.">
        <title>Genome sequences of eight morphologically diverse alphaproteobacteria.</title>
        <authorList>
            <consortium name="US DOE Joint Genome Institute"/>
            <person name="Brown P.J."/>
            <person name="Kysela D.T."/>
            <person name="Buechlein A."/>
            <person name="Hemmerich C."/>
            <person name="Brun Y.V."/>
        </authorList>
    </citation>
    <scope>NUCLEOTIDE SEQUENCE [LARGE SCALE GENOMIC DNA]</scope>
    <source>
        <strain evidence="3">ATCC 49814 / DSM 5838 / IFAM 1418</strain>
    </source>
</reference>
<evidence type="ECO:0000313" key="3">
    <source>
        <dbReference type="Proteomes" id="UP000002745"/>
    </source>
</evidence>
<dbReference type="STRING" id="582402.Hbal_2590"/>
<protein>
    <submittedName>
        <fullName evidence="2">Uncharacterized protein</fullName>
    </submittedName>
</protein>
<proteinExistence type="predicted"/>
<gene>
    <name evidence="2" type="ordered locus">Hbal_2590</name>
</gene>
<dbReference type="AlphaFoldDB" id="C6XPK0"/>
<evidence type="ECO:0000256" key="1">
    <source>
        <dbReference type="SAM" id="SignalP"/>
    </source>
</evidence>
<evidence type="ECO:0000313" key="2">
    <source>
        <dbReference type="EMBL" id="ACT60265.1"/>
    </source>
</evidence>
<accession>C6XPK0</accession>
<organism evidence="2 3">
    <name type="scientific">Hirschia baltica (strain ATCC 49814 / DSM 5838 / IFAM 1418)</name>
    <dbReference type="NCBI Taxonomy" id="582402"/>
    <lineage>
        <taxon>Bacteria</taxon>
        <taxon>Pseudomonadati</taxon>
        <taxon>Pseudomonadota</taxon>
        <taxon>Alphaproteobacteria</taxon>
        <taxon>Hyphomonadales</taxon>
        <taxon>Hyphomonadaceae</taxon>
        <taxon>Hirschia</taxon>
    </lineage>
</organism>
<sequence>MTFQRRARSSQNAIKALLCIVALAVGSTAFADKTSSLETSSNAPLNLDTPLEIIAATPAGLEALQTHLPKLINGPYWTRVKNKSLNELKVDMGPMYPQSRVDLVESALKSASPK</sequence>
<keyword evidence="1" id="KW-0732">Signal</keyword>
<feature type="chain" id="PRO_5002973980" evidence="1">
    <location>
        <begin position="32"/>
        <end position="114"/>
    </location>
</feature>
<dbReference type="EMBL" id="CP001678">
    <property type="protein sequence ID" value="ACT60265.1"/>
    <property type="molecule type" value="Genomic_DNA"/>
</dbReference>
<feature type="signal peptide" evidence="1">
    <location>
        <begin position="1"/>
        <end position="31"/>
    </location>
</feature>